<dbReference type="EC" id="2.7.6.3" evidence="3"/>
<gene>
    <name evidence="10" type="ORF">ARHIZOSPH14_21040</name>
</gene>
<dbReference type="AlphaFoldDB" id="A0A9W6CZ36"/>
<reference evidence="10" key="1">
    <citation type="submission" date="2022-12" db="EMBL/GenBank/DDBJ databases">
        <title>Reference genome sequencing for broad-spectrum identification of bacterial and archaeal isolates by mass spectrometry.</title>
        <authorList>
            <person name="Sekiguchi Y."/>
            <person name="Tourlousse D.M."/>
        </authorList>
    </citation>
    <scope>NUCLEOTIDE SEQUENCE</scope>
    <source>
        <strain evidence="10">14</strain>
    </source>
</reference>
<dbReference type="InterPro" id="IPR000550">
    <property type="entry name" value="Hppk"/>
</dbReference>
<comment type="pathway">
    <text evidence="2">Cofactor biosynthesis; tetrahydrofolate biosynthesis; 2-amino-4-hydroxy-6-hydroxymethyl-7,8-dihydropteridine diphosphate from 7,8-dihydroneopterin triphosphate: step 4/4.</text>
</comment>
<evidence type="ECO:0000256" key="7">
    <source>
        <dbReference type="ARBA" id="ARBA00022840"/>
    </source>
</evidence>
<dbReference type="GO" id="GO:0016301">
    <property type="term" value="F:kinase activity"/>
    <property type="evidence" value="ECO:0007669"/>
    <property type="project" value="UniProtKB-KW"/>
</dbReference>
<dbReference type="GO" id="GO:0003848">
    <property type="term" value="F:2-amino-4-hydroxy-6-hydroxymethyldihydropteridine diphosphokinase activity"/>
    <property type="evidence" value="ECO:0007669"/>
    <property type="project" value="UniProtKB-EC"/>
</dbReference>
<feature type="domain" description="7,8-dihydro-6-hydroxymethylpterin-pyrophosphokinase" evidence="9">
    <location>
        <begin position="103"/>
        <end position="114"/>
    </location>
</feature>
<keyword evidence="11" id="KW-1185">Reference proteome</keyword>
<keyword evidence="4" id="KW-0808">Transferase</keyword>
<evidence type="ECO:0000256" key="1">
    <source>
        <dbReference type="ARBA" id="ARBA00000198"/>
    </source>
</evidence>
<evidence type="ECO:0000256" key="5">
    <source>
        <dbReference type="ARBA" id="ARBA00022741"/>
    </source>
</evidence>
<dbReference type="SUPFAM" id="SSF55083">
    <property type="entry name" value="6-hydroxymethyl-7,8-dihydropterin pyrophosphokinase, HPPK"/>
    <property type="match status" value="1"/>
</dbReference>
<dbReference type="PANTHER" id="PTHR43071">
    <property type="entry name" value="2-AMINO-4-HYDROXY-6-HYDROXYMETHYLDIHYDROPTERIDINE PYROPHOSPHOKINASE"/>
    <property type="match status" value="1"/>
</dbReference>
<sequence>MALFRPRRNEHGTRAVLALGSSLGDREGTIGQAIADVDMLRETRVEAISPTYETVAITDEGADPDAPAYLNCVISIRTDLSPHALLDAVHTIERGHGRVRDEHWGPRTLDIDIITFGSLEMMDATLTIPHPRAWQRAFVLQPWLDIEPRAVIPGYGRIDELRAVAFDEVTPYVPDRDDS</sequence>
<dbReference type="RefSeq" id="WP_281887248.1">
    <property type="nucleotide sequence ID" value="NZ_BSDP01000001.1"/>
</dbReference>
<proteinExistence type="predicted"/>
<comment type="caution">
    <text evidence="10">The sequence shown here is derived from an EMBL/GenBank/DDBJ whole genome shotgun (WGS) entry which is preliminary data.</text>
</comment>
<keyword evidence="7" id="KW-0067">ATP-binding</keyword>
<dbReference type="CDD" id="cd00483">
    <property type="entry name" value="HPPK"/>
    <property type="match status" value="1"/>
</dbReference>
<evidence type="ECO:0000256" key="6">
    <source>
        <dbReference type="ARBA" id="ARBA00022777"/>
    </source>
</evidence>
<evidence type="ECO:0000256" key="3">
    <source>
        <dbReference type="ARBA" id="ARBA00013253"/>
    </source>
</evidence>
<keyword evidence="8" id="KW-0289">Folate biosynthesis</keyword>
<evidence type="ECO:0000256" key="2">
    <source>
        <dbReference type="ARBA" id="ARBA00005051"/>
    </source>
</evidence>
<dbReference type="InterPro" id="IPR035907">
    <property type="entry name" value="Hppk_sf"/>
</dbReference>
<dbReference type="Gene3D" id="3.30.70.560">
    <property type="entry name" value="7,8-Dihydro-6-hydroxymethylpterin-pyrophosphokinase HPPK"/>
    <property type="match status" value="1"/>
</dbReference>
<dbReference type="NCBIfam" id="TIGR01498">
    <property type="entry name" value="folK"/>
    <property type="match status" value="1"/>
</dbReference>
<evidence type="ECO:0000256" key="4">
    <source>
        <dbReference type="ARBA" id="ARBA00022679"/>
    </source>
</evidence>
<evidence type="ECO:0000259" key="9">
    <source>
        <dbReference type="PROSITE" id="PS00794"/>
    </source>
</evidence>
<dbReference type="GO" id="GO:0005524">
    <property type="term" value="F:ATP binding"/>
    <property type="evidence" value="ECO:0007669"/>
    <property type="project" value="UniProtKB-KW"/>
</dbReference>
<organism evidence="10 11">
    <name type="scientific">Agromyces rhizosphaerae</name>
    <dbReference type="NCBI Taxonomy" id="88374"/>
    <lineage>
        <taxon>Bacteria</taxon>
        <taxon>Bacillati</taxon>
        <taxon>Actinomycetota</taxon>
        <taxon>Actinomycetes</taxon>
        <taxon>Micrococcales</taxon>
        <taxon>Microbacteriaceae</taxon>
        <taxon>Agromyces</taxon>
    </lineage>
</organism>
<accession>A0A9W6CZ36</accession>
<evidence type="ECO:0000313" key="11">
    <source>
        <dbReference type="Proteomes" id="UP001144396"/>
    </source>
</evidence>
<comment type="catalytic activity">
    <reaction evidence="1">
        <text>6-hydroxymethyl-7,8-dihydropterin + ATP = (7,8-dihydropterin-6-yl)methyl diphosphate + AMP + H(+)</text>
        <dbReference type="Rhea" id="RHEA:11412"/>
        <dbReference type="ChEBI" id="CHEBI:15378"/>
        <dbReference type="ChEBI" id="CHEBI:30616"/>
        <dbReference type="ChEBI" id="CHEBI:44841"/>
        <dbReference type="ChEBI" id="CHEBI:72950"/>
        <dbReference type="ChEBI" id="CHEBI:456215"/>
        <dbReference type="EC" id="2.7.6.3"/>
    </reaction>
</comment>
<dbReference type="EMBL" id="BSDP01000001">
    <property type="protein sequence ID" value="GLI27862.1"/>
    <property type="molecule type" value="Genomic_DNA"/>
</dbReference>
<dbReference type="Pfam" id="PF01288">
    <property type="entry name" value="HPPK"/>
    <property type="match status" value="1"/>
</dbReference>
<dbReference type="GO" id="GO:0046656">
    <property type="term" value="P:folic acid biosynthetic process"/>
    <property type="evidence" value="ECO:0007669"/>
    <property type="project" value="UniProtKB-KW"/>
</dbReference>
<keyword evidence="5" id="KW-0547">Nucleotide-binding</keyword>
<dbReference type="PROSITE" id="PS00794">
    <property type="entry name" value="HPPK"/>
    <property type="match status" value="1"/>
</dbReference>
<evidence type="ECO:0000313" key="10">
    <source>
        <dbReference type="EMBL" id="GLI27862.1"/>
    </source>
</evidence>
<evidence type="ECO:0000256" key="8">
    <source>
        <dbReference type="ARBA" id="ARBA00022909"/>
    </source>
</evidence>
<protein>
    <recommendedName>
        <fullName evidence="3">2-amino-4-hydroxy-6-hydroxymethyldihydropteridine diphosphokinase</fullName>
        <ecNumber evidence="3">2.7.6.3</ecNumber>
    </recommendedName>
</protein>
<name>A0A9W6CZ36_9MICO</name>
<dbReference type="Proteomes" id="UP001144396">
    <property type="component" value="Unassembled WGS sequence"/>
</dbReference>
<keyword evidence="6" id="KW-0418">Kinase</keyword>
<dbReference type="PANTHER" id="PTHR43071:SF1">
    <property type="entry name" value="2-AMINO-4-HYDROXY-6-HYDROXYMETHYLDIHYDROPTERIDINE PYROPHOSPHOKINASE"/>
    <property type="match status" value="1"/>
</dbReference>